<protein>
    <submittedName>
        <fullName evidence="1">Uncharacterized protein</fullName>
    </submittedName>
</protein>
<comment type="caution">
    <text evidence="1">The sequence shown here is derived from an EMBL/GenBank/DDBJ whole genome shotgun (WGS) entry which is preliminary data.</text>
</comment>
<evidence type="ECO:0000313" key="1">
    <source>
        <dbReference type="EMBL" id="CAE8614727.1"/>
    </source>
</evidence>
<keyword evidence="2" id="KW-1185">Reference proteome</keyword>
<name>A0A813FKM6_POLGL</name>
<organism evidence="1 2">
    <name type="scientific">Polarella glacialis</name>
    <name type="common">Dinoflagellate</name>
    <dbReference type="NCBI Taxonomy" id="89957"/>
    <lineage>
        <taxon>Eukaryota</taxon>
        <taxon>Sar</taxon>
        <taxon>Alveolata</taxon>
        <taxon>Dinophyceae</taxon>
        <taxon>Suessiales</taxon>
        <taxon>Suessiaceae</taxon>
        <taxon>Polarella</taxon>
    </lineage>
</organism>
<reference evidence="1" key="1">
    <citation type="submission" date="2021-02" db="EMBL/GenBank/DDBJ databases">
        <authorList>
            <person name="Dougan E. K."/>
            <person name="Rhodes N."/>
            <person name="Thang M."/>
            <person name="Chan C."/>
        </authorList>
    </citation>
    <scope>NUCLEOTIDE SEQUENCE</scope>
</reference>
<dbReference type="AlphaFoldDB" id="A0A813FKM6"/>
<dbReference type="Proteomes" id="UP000654075">
    <property type="component" value="Unassembled WGS sequence"/>
</dbReference>
<accession>A0A813FKM6</accession>
<dbReference type="EMBL" id="CAJNNV010025479">
    <property type="protein sequence ID" value="CAE8614727.1"/>
    <property type="molecule type" value="Genomic_DNA"/>
</dbReference>
<proteinExistence type="predicted"/>
<evidence type="ECO:0000313" key="2">
    <source>
        <dbReference type="Proteomes" id="UP000654075"/>
    </source>
</evidence>
<sequence length="119" mass="13159">MRINEYLTAHGTTGLGWALTHDDMLEGLFRQLSAAREFQLTGDAAAASRTLAFRSANESVLPSWLQTETRRWSNQVHRQGIRVCGPKCSTGQRTTCPKRNTRTRLFGMKISGAAGSTEC</sequence>
<gene>
    <name evidence="1" type="ORF">PGLA1383_LOCUS32448</name>
</gene>